<feature type="region of interest" description="Disordered" evidence="1">
    <location>
        <begin position="535"/>
        <end position="555"/>
    </location>
</feature>
<keyword evidence="3" id="KW-1185">Reference proteome</keyword>
<organism evidence="2 3">
    <name type="scientific">Phanerochaete sordida</name>
    <dbReference type="NCBI Taxonomy" id="48140"/>
    <lineage>
        <taxon>Eukaryota</taxon>
        <taxon>Fungi</taxon>
        <taxon>Dikarya</taxon>
        <taxon>Basidiomycota</taxon>
        <taxon>Agaricomycotina</taxon>
        <taxon>Agaricomycetes</taxon>
        <taxon>Polyporales</taxon>
        <taxon>Phanerochaetaceae</taxon>
        <taxon>Phanerochaete</taxon>
    </lineage>
</organism>
<dbReference type="EMBL" id="BPQB01000015">
    <property type="protein sequence ID" value="GJE90151.1"/>
    <property type="molecule type" value="Genomic_DNA"/>
</dbReference>
<proteinExistence type="predicted"/>
<comment type="caution">
    <text evidence="2">The sequence shown here is derived from an EMBL/GenBank/DDBJ whole genome shotgun (WGS) entry which is preliminary data.</text>
</comment>
<dbReference type="Proteomes" id="UP000703269">
    <property type="component" value="Unassembled WGS sequence"/>
</dbReference>
<protein>
    <recommendedName>
        <fullName evidence="4">F-box domain-containing protein</fullName>
    </recommendedName>
</protein>
<feature type="compositionally biased region" description="Acidic residues" evidence="1">
    <location>
        <begin position="538"/>
        <end position="548"/>
    </location>
</feature>
<dbReference type="OrthoDB" id="2754196at2759"/>
<sequence>MRLPDELLGMIFLHYVSLHTNLPDAPLTTTEPALVCSDVFKMLYITHICQRWRALSIGMPRLWTCVPMTPHLECLHAFLERSQTLALSVLPHTSEHADIIRCRSLVALSGSLARVRSLALRISRPLLHSLLELGEETHDPCLPKLEELELIYYGGYDHLSCPTFWFFSKAAMPGLRTLRTYLFSFAFTRGLVRDTLTRLMVTTRDESSEDQWIELLKQVPVLEMLAIEGLSFTGITNPENFNIEPVPSHTLIPMHHLQRFMTYENHCSILSSRLLNRLEVPASCSVFLSVDSVQFDFPLECYSSLFRVLGAKMVGNGSVGGPAQPAAMAVSFFLGQVGLWSSANLDRDLSYMGSPDAKNDDHDYDIDLHASVLPNTDVEWPPVLQKALREGGLPLSSLTSLTIEGFSHMEHETWAWLFGCTHLQTLCILNDHCDESPGNDYSRLLLALAGATPPFPELQFVRLENVAFRPSPPPHDTPPPHTSLTALFDRFLDTRRHAGHPIEELRLVEVRDVQDDDLAWLQARSQGQTTKISWTRFEEDEDEVEVEENEKGDAE</sequence>
<dbReference type="AlphaFoldDB" id="A0A9P3G8G4"/>
<name>A0A9P3G8G4_9APHY</name>
<gene>
    <name evidence="2" type="ORF">PsYK624_062760</name>
</gene>
<evidence type="ECO:0008006" key="4">
    <source>
        <dbReference type="Google" id="ProtNLM"/>
    </source>
</evidence>
<evidence type="ECO:0000313" key="3">
    <source>
        <dbReference type="Proteomes" id="UP000703269"/>
    </source>
</evidence>
<evidence type="ECO:0000256" key="1">
    <source>
        <dbReference type="SAM" id="MobiDB-lite"/>
    </source>
</evidence>
<accession>A0A9P3G8G4</accession>
<reference evidence="2 3" key="1">
    <citation type="submission" date="2021-08" db="EMBL/GenBank/DDBJ databases">
        <title>Draft Genome Sequence of Phanerochaete sordida strain YK-624.</title>
        <authorList>
            <person name="Mori T."/>
            <person name="Dohra H."/>
            <person name="Suzuki T."/>
            <person name="Kawagishi H."/>
            <person name="Hirai H."/>
        </authorList>
    </citation>
    <scope>NUCLEOTIDE SEQUENCE [LARGE SCALE GENOMIC DNA]</scope>
    <source>
        <strain evidence="2 3">YK-624</strain>
    </source>
</reference>
<evidence type="ECO:0000313" key="2">
    <source>
        <dbReference type="EMBL" id="GJE90151.1"/>
    </source>
</evidence>